<dbReference type="InterPro" id="IPR027417">
    <property type="entry name" value="P-loop_NTPase"/>
</dbReference>
<evidence type="ECO:0000256" key="1">
    <source>
        <dbReference type="ARBA" id="ARBA00005446"/>
    </source>
</evidence>
<dbReference type="AlphaFoldDB" id="A0A2V3IGX4"/>
<sequence length="680" mass="76204">MKTQNTTGGARPVPRFSDPKTAWVLLTYFTLIRPVETLFVSLLFGEEKKDIQWKLLFAVQGAALTAKAIRHIVAVRFSAAGYNITFADYRNFSAGITCVLSSTLAKGIENSFSKSIMEEFFQTAHNQAGHSAHTAEMLYARTPTDITGLRRSDLSKYREWSTQWHTLLGIVNVFPAQTAKKRPSPNPLDEVIVSEGGSKTRADPAAKPLSIQDGNHSTPTKSSKKTFPYMSPGSGSVERRELQRGGAVLYTPAPTVYEHLIPRFLEALREGLRNDTALFKSHAQFVITAAVWEKREAMLVLMPTSYGKTLSVLLQMYMEKGVMTSIIVVPLKALAAEYVQRVTRFDLECSTTPRHDGREEFADVCILSLKMVASEAFHSLVQHLTHHRGLARIVLDEVHCCLMWQHFRPALAHMHVGLHYVPVQVFRVMLSATLPPADRPLLLSQLQISAASLYHTCTARDNISFIVTDLSTTAIPISLKRYRADTSLYRSTFSQFIEQALHVFANDVSNFLLTTNDRVVRIMLFSLTRSDAEYCHTYLTQQDTMPWSDTNHDISLTLLLYHAGLADNDKTNTHHNWMSPQPPQTANCYPRQVLIMIYTVAFGTGLDTPDVRIVYNLGGVASLVELAQQAGRAGQDKKPAKCVTIYCKSYLQKIRDLLCTTNNPNKHDISRIYLDAMAQN</sequence>
<keyword evidence="4" id="KW-0238">DNA-binding</keyword>
<dbReference type="GO" id="GO:0005694">
    <property type="term" value="C:chromosome"/>
    <property type="evidence" value="ECO:0007669"/>
    <property type="project" value="TreeGrafter"/>
</dbReference>
<dbReference type="SMART" id="SM00487">
    <property type="entry name" value="DEXDc"/>
    <property type="match status" value="1"/>
</dbReference>
<dbReference type="GO" id="GO:0005737">
    <property type="term" value="C:cytoplasm"/>
    <property type="evidence" value="ECO:0007669"/>
    <property type="project" value="TreeGrafter"/>
</dbReference>
<evidence type="ECO:0000256" key="3">
    <source>
        <dbReference type="ARBA" id="ARBA00022840"/>
    </source>
</evidence>
<evidence type="ECO:0000256" key="2">
    <source>
        <dbReference type="ARBA" id="ARBA00022741"/>
    </source>
</evidence>
<feature type="compositionally biased region" description="Polar residues" evidence="8">
    <location>
        <begin position="212"/>
        <end position="221"/>
    </location>
</feature>
<comment type="caution">
    <text evidence="11">The sequence shown here is derived from an EMBL/GenBank/DDBJ whole genome shotgun (WGS) entry which is preliminary data.</text>
</comment>
<feature type="region of interest" description="Disordered" evidence="8">
    <location>
        <begin position="179"/>
        <end position="237"/>
    </location>
</feature>
<reference evidence="11 12" key="1">
    <citation type="journal article" date="2018" name="Mol. Biol. Evol.">
        <title>Analysis of the draft genome of the red seaweed Gracilariopsis chorda provides insights into genome size evolution in Rhodophyta.</title>
        <authorList>
            <person name="Lee J."/>
            <person name="Yang E.C."/>
            <person name="Graf L."/>
            <person name="Yang J.H."/>
            <person name="Qiu H."/>
            <person name="Zel Zion U."/>
            <person name="Chan C.X."/>
            <person name="Stephens T.G."/>
            <person name="Weber A.P.M."/>
            <person name="Boo G.H."/>
            <person name="Boo S.M."/>
            <person name="Kim K.M."/>
            <person name="Shin Y."/>
            <person name="Jung M."/>
            <person name="Lee S.J."/>
            <person name="Yim H.S."/>
            <person name="Lee J.H."/>
            <person name="Bhattacharya D."/>
            <person name="Yoon H.S."/>
        </authorList>
    </citation>
    <scope>NUCLEOTIDE SEQUENCE [LARGE SCALE GENOMIC DNA]</scope>
    <source>
        <strain evidence="11 12">SKKU-2015</strain>
        <tissue evidence="11">Whole body</tissue>
    </source>
</reference>
<keyword evidence="5" id="KW-0413">Isomerase</keyword>
<dbReference type="EC" id="5.6.2.4" evidence="7"/>
<dbReference type="InterPro" id="IPR011545">
    <property type="entry name" value="DEAD/DEAH_box_helicase_dom"/>
</dbReference>
<evidence type="ECO:0000259" key="9">
    <source>
        <dbReference type="PROSITE" id="PS51192"/>
    </source>
</evidence>
<dbReference type="Gene3D" id="3.40.50.300">
    <property type="entry name" value="P-loop containing nucleotide triphosphate hydrolases"/>
    <property type="match status" value="2"/>
</dbReference>
<evidence type="ECO:0000313" key="11">
    <source>
        <dbReference type="EMBL" id="PXF41356.1"/>
    </source>
</evidence>
<evidence type="ECO:0000256" key="8">
    <source>
        <dbReference type="SAM" id="MobiDB-lite"/>
    </source>
</evidence>
<dbReference type="GO" id="GO:0043138">
    <property type="term" value="F:3'-5' DNA helicase activity"/>
    <property type="evidence" value="ECO:0007669"/>
    <property type="project" value="UniProtKB-EC"/>
</dbReference>
<evidence type="ECO:0000259" key="10">
    <source>
        <dbReference type="PROSITE" id="PS51194"/>
    </source>
</evidence>
<dbReference type="InterPro" id="IPR001650">
    <property type="entry name" value="Helicase_C-like"/>
</dbReference>
<dbReference type="SUPFAM" id="SSF52540">
    <property type="entry name" value="P-loop containing nucleoside triphosphate hydrolases"/>
    <property type="match status" value="1"/>
</dbReference>
<evidence type="ECO:0000256" key="5">
    <source>
        <dbReference type="ARBA" id="ARBA00023235"/>
    </source>
</evidence>
<dbReference type="PANTHER" id="PTHR13710:SF105">
    <property type="entry name" value="ATP-DEPENDENT DNA HELICASE Q1"/>
    <property type="match status" value="1"/>
</dbReference>
<comment type="similarity">
    <text evidence="1">Belongs to the helicase family. RecQ subfamily.</text>
</comment>
<keyword evidence="2" id="KW-0547">Nucleotide-binding</keyword>
<proteinExistence type="inferred from homology"/>
<dbReference type="EMBL" id="NBIV01000220">
    <property type="protein sequence ID" value="PXF41356.1"/>
    <property type="molecule type" value="Genomic_DNA"/>
</dbReference>
<dbReference type="Proteomes" id="UP000247409">
    <property type="component" value="Unassembled WGS sequence"/>
</dbReference>
<dbReference type="GO" id="GO:0005524">
    <property type="term" value="F:ATP binding"/>
    <property type="evidence" value="ECO:0007669"/>
    <property type="project" value="UniProtKB-KW"/>
</dbReference>
<evidence type="ECO:0000313" key="12">
    <source>
        <dbReference type="Proteomes" id="UP000247409"/>
    </source>
</evidence>
<keyword evidence="12" id="KW-1185">Reference proteome</keyword>
<name>A0A2V3IGX4_9FLOR</name>
<evidence type="ECO:0000256" key="6">
    <source>
        <dbReference type="ARBA" id="ARBA00034617"/>
    </source>
</evidence>
<feature type="domain" description="Helicase C-terminal" evidence="10">
    <location>
        <begin position="507"/>
        <end position="678"/>
    </location>
</feature>
<comment type="catalytic activity">
    <reaction evidence="6">
        <text>Couples ATP hydrolysis with the unwinding of duplex DNA by translocating in the 3'-5' direction.</text>
        <dbReference type="EC" id="5.6.2.4"/>
    </reaction>
</comment>
<feature type="domain" description="Helicase ATP-binding" evidence="9">
    <location>
        <begin position="289"/>
        <end position="452"/>
    </location>
</feature>
<evidence type="ECO:0000256" key="4">
    <source>
        <dbReference type="ARBA" id="ARBA00023125"/>
    </source>
</evidence>
<organism evidence="11 12">
    <name type="scientific">Gracilariopsis chorda</name>
    <dbReference type="NCBI Taxonomy" id="448386"/>
    <lineage>
        <taxon>Eukaryota</taxon>
        <taxon>Rhodophyta</taxon>
        <taxon>Florideophyceae</taxon>
        <taxon>Rhodymeniophycidae</taxon>
        <taxon>Gracilariales</taxon>
        <taxon>Gracilariaceae</taxon>
        <taxon>Gracilariopsis</taxon>
    </lineage>
</organism>
<dbReference type="PROSITE" id="PS51194">
    <property type="entry name" value="HELICASE_CTER"/>
    <property type="match status" value="1"/>
</dbReference>
<gene>
    <name evidence="11" type="ORF">BWQ96_08926</name>
</gene>
<protein>
    <recommendedName>
        <fullName evidence="7">DNA 3'-5' helicase</fullName>
        <ecNumber evidence="7">5.6.2.4</ecNumber>
    </recommendedName>
</protein>
<keyword evidence="3" id="KW-0067">ATP-binding</keyword>
<dbReference type="PANTHER" id="PTHR13710">
    <property type="entry name" value="DNA HELICASE RECQ FAMILY MEMBER"/>
    <property type="match status" value="1"/>
</dbReference>
<dbReference type="GO" id="GO:0000724">
    <property type="term" value="P:double-strand break repair via homologous recombination"/>
    <property type="evidence" value="ECO:0007669"/>
    <property type="project" value="TreeGrafter"/>
</dbReference>
<dbReference type="PROSITE" id="PS51192">
    <property type="entry name" value="HELICASE_ATP_BIND_1"/>
    <property type="match status" value="1"/>
</dbReference>
<dbReference type="STRING" id="448386.A0A2V3IGX4"/>
<dbReference type="GO" id="GO:0009378">
    <property type="term" value="F:four-way junction helicase activity"/>
    <property type="evidence" value="ECO:0007669"/>
    <property type="project" value="TreeGrafter"/>
</dbReference>
<evidence type="ECO:0000256" key="7">
    <source>
        <dbReference type="ARBA" id="ARBA00034808"/>
    </source>
</evidence>
<dbReference type="InterPro" id="IPR014001">
    <property type="entry name" value="Helicase_ATP-bd"/>
</dbReference>
<dbReference type="Pfam" id="PF00270">
    <property type="entry name" value="DEAD"/>
    <property type="match status" value="1"/>
</dbReference>
<dbReference type="OrthoDB" id="3943268at2759"/>
<dbReference type="GO" id="GO:0003677">
    <property type="term" value="F:DNA binding"/>
    <property type="evidence" value="ECO:0007669"/>
    <property type="project" value="UniProtKB-KW"/>
</dbReference>
<accession>A0A2V3IGX4</accession>